<evidence type="ECO:0000256" key="4">
    <source>
        <dbReference type="ARBA" id="ARBA00023136"/>
    </source>
</evidence>
<feature type="domain" description="Thioredoxin" evidence="5">
    <location>
        <begin position="51"/>
        <end position="207"/>
    </location>
</feature>
<evidence type="ECO:0000256" key="3">
    <source>
        <dbReference type="ARBA" id="ARBA00022989"/>
    </source>
</evidence>
<gene>
    <name evidence="6" type="primary">GAS8_3</name>
    <name evidence="6" type="ORF">FOL47_003809</name>
</gene>
<sequence length="459" mass="51255">MAPDNADIVCRPEHGFSTVQVLASSASRGETHIVVHVVGSVAPDGSLSVEQPPSELGHDISLPLLDQAIELQFSLNLLCCYSRPSPLTGGSSLVKVKLDNFDQLVSNRQPDEVWIIIFHVSWCNACQKTLPEFAGASTDWKDGGEGVKVRFGEVDCTSSRNLREKFGIHSYPTIKIWTSWSNGGEEYTYNGIRSKEAITEYVSFMVRKNVQTVASLKEMEKQTERDARSSITIVSRDPEPSNLIEKVAIKMKDRHSFFILAPTDEALLSRIGSECDAGKETCIMISSPLESIVLPSHRHTPYYKVARLSEVAPSPIALEKWIDSNAFPGIWIVDESNSYNFLQGLQDSVIIAVDPTSKEQRDLASEKLLEANDNVTLAKQFRFGIVDGIYWSTTLSSLGMHQYNLPRVIVFKRSEFDVYWEDVQRLTVENLSQGLDEVVNGSLPSKDRRDNILLNRLAK</sequence>
<accession>A0A7J6M6A1</accession>
<dbReference type="GO" id="GO:0005783">
    <property type="term" value="C:endoplasmic reticulum"/>
    <property type="evidence" value="ECO:0007669"/>
    <property type="project" value="TreeGrafter"/>
</dbReference>
<dbReference type="InterPro" id="IPR013766">
    <property type="entry name" value="Thioredoxin_domain"/>
</dbReference>
<keyword evidence="2" id="KW-0812">Transmembrane</keyword>
<reference evidence="6 7" key="1">
    <citation type="submission" date="2020-04" db="EMBL/GenBank/DDBJ databases">
        <title>Perkinsus chesapeaki whole genome sequence.</title>
        <authorList>
            <person name="Bogema D.R."/>
        </authorList>
    </citation>
    <scope>NUCLEOTIDE SEQUENCE [LARGE SCALE GENOMIC DNA]</scope>
    <source>
        <strain evidence="6">ATCC PRA-425</strain>
    </source>
</reference>
<evidence type="ECO:0000256" key="1">
    <source>
        <dbReference type="ARBA" id="ARBA00004167"/>
    </source>
</evidence>
<dbReference type="Proteomes" id="UP000591131">
    <property type="component" value="Unassembled WGS sequence"/>
</dbReference>
<dbReference type="Pfam" id="PF00085">
    <property type="entry name" value="Thioredoxin"/>
    <property type="match status" value="1"/>
</dbReference>
<dbReference type="PANTHER" id="PTHR46426:SF1">
    <property type="entry name" value="PROTEIN DISULFIDE-ISOMERASE TMX3"/>
    <property type="match status" value="1"/>
</dbReference>
<name>A0A7J6M6A1_PERCH</name>
<comment type="caution">
    <text evidence="6">The sequence shown here is derived from an EMBL/GenBank/DDBJ whole genome shotgun (WGS) entry which is preliminary data.</text>
</comment>
<organism evidence="6 7">
    <name type="scientific">Perkinsus chesapeaki</name>
    <name type="common">Clam parasite</name>
    <name type="synonym">Perkinsus andrewsi</name>
    <dbReference type="NCBI Taxonomy" id="330153"/>
    <lineage>
        <taxon>Eukaryota</taxon>
        <taxon>Sar</taxon>
        <taxon>Alveolata</taxon>
        <taxon>Perkinsozoa</taxon>
        <taxon>Perkinsea</taxon>
        <taxon>Perkinsida</taxon>
        <taxon>Perkinsidae</taxon>
        <taxon>Perkinsus</taxon>
    </lineage>
</organism>
<evidence type="ECO:0000313" key="6">
    <source>
        <dbReference type="EMBL" id="KAF4667019.1"/>
    </source>
</evidence>
<dbReference type="Gene3D" id="3.40.30.10">
    <property type="entry name" value="Glutaredoxin"/>
    <property type="match status" value="1"/>
</dbReference>
<dbReference type="AlphaFoldDB" id="A0A7J6M6A1"/>
<dbReference type="GO" id="GO:0016020">
    <property type="term" value="C:membrane"/>
    <property type="evidence" value="ECO:0007669"/>
    <property type="project" value="UniProtKB-SubCell"/>
</dbReference>
<keyword evidence="4" id="KW-0472">Membrane</keyword>
<protein>
    <submittedName>
        <fullName evidence="6">Dynein regulatory complex subunit 4</fullName>
    </submittedName>
</protein>
<dbReference type="SUPFAM" id="SSF52833">
    <property type="entry name" value="Thioredoxin-like"/>
    <property type="match status" value="1"/>
</dbReference>
<dbReference type="OrthoDB" id="72053at2759"/>
<keyword evidence="7" id="KW-1185">Reference proteome</keyword>
<dbReference type="EMBL" id="JAAPAO010000221">
    <property type="protein sequence ID" value="KAF4667019.1"/>
    <property type="molecule type" value="Genomic_DNA"/>
</dbReference>
<evidence type="ECO:0000256" key="2">
    <source>
        <dbReference type="ARBA" id="ARBA00022692"/>
    </source>
</evidence>
<dbReference type="CDD" id="cd02961">
    <property type="entry name" value="PDI_a_family"/>
    <property type="match status" value="1"/>
</dbReference>
<dbReference type="InterPro" id="IPR036249">
    <property type="entry name" value="Thioredoxin-like_sf"/>
</dbReference>
<dbReference type="PROSITE" id="PS51352">
    <property type="entry name" value="THIOREDOXIN_2"/>
    <property type="match status" value="1"/>
</dbReference>
<proteinExistence type="predicted"/>
<keyword evidence="3" id="KW-1133">Transmembrane helix</keyword>
<evidence type="ECO:0000313" key="7">
    <source>
        <dbReference type="Proteomes" id="UP000591131"/>
    </source>
</evidence>
<comment type="subcellular location">
    <subcellularLocation>
        <location evidence="1">Membrane</location>
        <topology evidence="1">Single-pass membrane protein</topology>
    </subcellularLocation>
</comment>
<evidence type="ECO:0000259" key="5">
    <source>
        <dbReference type="PROSITE" id="PS51352"/>
    </source>
</evidence>
<dbReference type="PANTHER" id="PTHR46426">
    <property type="entry name" value="PROTEIN DISULFIDE-ISOMERASE TMX3"/>
    <property type="match status" value="1"/>
</dbReference>
<dbReference type="InterPro" id="IPR052250">
    <property type="entry name" value="PDI_TMX3"/>
</dbReference>